<keyword evidence="6" id="KW-0598">Phosphotransferase system</keyword>
<keyword evidence="8" id="KW-0418">Kinase</keyword>
<evidence type="ECO:0000256" key="10">
    <source>
        <dbReference type="ARBA" id="ARBA00023136"/>
    </source>
</evidence>
<evidence type="ECO:0000313" key="22">
    <source>
        <dbReference type="Proteomes" id="UP000700800"/>
    </source>
</evidence>
<dbReference type="FunFam" id="3.30.1360.60:FF:000001">
    <property type="entry name" value="PTS system glucose-specific IIBC component PtsG"/>
    <property type="match status" value="1"/>
</dbReference>
<feature type="transmembrane region" description="Helical" evidence="17">
    <location>
        <begin position="389"/>
        <end position="415"/>
    </location>
</feature>
<dbReference type="InterPro" id="IPR036878">
    <property type="entry name" value="Glu_permease_IIB"/>
</dbReference>
<evidence type="ECO:0000256" key="14">
    <source>
        <dbReference type="ARBA" id="ARBA00074554"/>
    </source>
</evidence>
<dbReference type="PROSITE" id="PS51093">
    <property type="entry name" value="PTS_EIIA_TYPE_1"/>
    <property type="match status" value="1"/>
</dbReference>
<gene>
    <name evidence="21" type="ORF">E7156_01510</name>
</gene>
<dbReference type="PROSITE" id="PS00371">
    <property type="entry name" value="PTS_EIIA_TYPE_1_HIS"/>
    <property type="match status" value="1"/>
</dbReference>
<dbReference type="GO" id="GO:0005886">
    <property type="term" value="C:plasma membrane"/>
    <property type="evidence" value="ECO:0007669"/>
    <property type="project" value="UniProtKB-SubCell"/>
</dbReference>
<keyword evidence="5" id="KW-0808">Transferase</keyword>
<dbReference type="GO" id="GO:0009401">
    <property type="term" value="P:phosphoenolpyruvate-dependent sugar phosphotransferase system"/>
    <property type="evidence" value="ECO:0007669"/>
    <property type="project" value="UniProtKB-KW"/>
</dbReference>
<evidence type="ECO:0000259" key="20">
    <source>
        <dbReference type="PROSITE" id="PS51103"/>
    </source>
</evidence>
<evidence type="ECO:0000256" key="6">
    <source>
        <dbReference type="ARBA" id="ARBA00022683"/>
    </source>
</evidence>
<feature type="active site" description="Phosphocysteine intermediate; for EIIB activity" evidence="16">
    <location>
        <position position="27"/>
    </location>
</feature>
<dbReference type="PROSITE" id="PS51098">
    <property type="entry name" value="PTS_EIIB_TYPE_1"/>
    <property type="match status" value="1"/>
</dbReference>
<dbReference type="NCBIfam" id="TIGR00830">
    <property type="entry name" value="PTBA"/>
    <property type="match status" value="1"/>
</dbReference>
<dbReference type="CDD" id="cd00210">
    <property type="entry name" value="PTS_IIA_glc"/>
    <property type="match status" value="1"/>
</dbReference>
<dbReference type="InterPro" id="IPR001127">
    <property type="entry name" value="PTS_EIIA_1_perm"/>
</dbReference>
<dbReference type="Proteomes" id="UP000700800">
    <property type="component" value="Unassembled WGS sequence"/>
</dbReference>
<dbReference type="InterPro" id="IPR011297">
    <property type="entry name" value="PTS_IIABC_b_glu"/>
</dbReference>
<dbReference type="InterPro" id="IPR011055">
    <property type="entry name" value="Dup_hybrid_motif"/>
</dbReference>
<feature type="transmembrane region" description="Helical" evidence="17">
    <location>
        <begin position="248"/>
        <end position="273"/>
    </location>
</feature>
<evidence type="ECO:0000256" key="7">
    <source>
        <dbReference type="ARBA" id="ARBA00022692"/>
    </source>
</evidence>
<feature type="transmembrane region" description="Helical" evidence="17">
    <location>
        <begin position="328"/>
        <end position="349"/>
    </location>
</feature>
<dbReference type="Pfam" id="PF02378">
    <property type="entry name" value="PTS_EIIC"/>
    <property type="match status" value="1"/>
</dbReference>
<evidence type="ECO:0000256" key="9">
    <source>
        <dbReference type="ARBA" id="ARBA00022989"/>
    </source>
</evidence>
<dbReference type="FunFam" id="2.70.70.10:FF:000001">
    <property type="entry name" value="PTS system glucose-specific IIA component"/>
    <property type="match status" value="1"/>
</dbReference>
<evidence type="ECO:0000256" key="4">
    <source>
        <dbReference type="ARBA" id="ARBA00022597"/>
    </source>
</evidence>
<feature type="transmembrane region" description="Helical" evidence="17">
    <location>
        <begin position="219"/>
        <end position="236"/>
    </location>
</feature>
<keyword evidence="9 17" id="KW-1133">Transmembrane helix</keyword>
<dbReference type="Gene3D" id="3.30.1360.60">
    <property type="entry name" value="Glucose permease domain IIB"/>
    <property type="match status" value="1"/>
</dbReference>
<dbReference type="EC" id="2.7.1.211" evidence="11"/>
<reference evidence="21" key="1">
    <citation type="submission" date="2019-04" db="EMBL/GenBank/DDBJ databases">
        <title>Evolution of Biomass-Degrading Anaerobic Consortia Revealed by Metagenomics.</title>
        <authorList>
            <person name="Peng X."/>
        </authorList>
    </citation>
    <scope>NUCLEOTIDE SEQUENCE</scope>
    <source>
        <strain evidence="21">SIG195</strain>
    </source>
</reference>
<keyword evidence="3" id="KW-1003">Cell membrane</keyword>
<evidence type="ECO:0000256" key="5">
    <source>
        <dbReference type="ARBA" id="ARBA00022679"/>
    </source>
</evidence>
<feature type="transmembrane region" description="Helical" evidence="17">
    <location>
        <begin position="293"/>
        <end position="316"/>
    </location>
</feature>
<evidence type="ECO:0000256" key="3">
    <source>
        <dbReference type="ARBA" id="ARBA00022475"/>
    </source>
</evidence>
<keyword evidence="7 17" id="KW-0812">Transmembrane</keyword>
<feature type="domain" description="PTS EIIC type-1" evidence="20">
    <location>
        <begin position="107"/>
        <end position="469"/>
    </location>
</feature>
<feature type="transmembrane region" description="Helical" evidence="17">
    <location>
        <begin position="178"/>
        <end position="199"/>
    </location>
</feature>
<dbReference type="NCBIfam" id="TIGR01995">
    <property type="entry name" value="PTS-II-ABC-beta"/>
    <property type="match status" value="1"/>
</dbReference>
<feature type="transmembrane region" description="Helical" evidence="17">
    <location>
        <begin position="361"/>
        <end position="382"/>
    </location>
</feature>
<feature type="transmembrane region" description="Helical" evidence="17">
    <location>
        <begin position="146"/>
        <end position="166"/>
    </location>
</feature>
<comment type="function">
    <text evidence="12">The phosphoenolpyruvate-dependent sugar phosphotransferase system (sugar PTS), a major carbohydrate active transport system, catalyzes the phosphorylation of incoming sugar substrates concomitantly with their translocation across the cell membrane. This system is involved in sucrose transport.</text>
</comment>
<dbReference type="PROSITE" id="PS51103">
    <property type="entry name" value="PTS_EIIC_TYPE_1"/>
    <property type="match status" value="1"/>
</dbReference>
<feature type="transmembrane region" description="Helical" evidence="17">
    <location>
        <begin position="116"/>
        <end position="140"/>
    </location>
</feature>
<dbReference type="InterPro" id="IPR003352">
    <property type="entry name" value="PTS_EIIC"/>
</dbReference>
<evidence type="ECO:0000256" key="17">
    <source>
        <dbReference type="SAM" id="Phobius"/>
    </source>
</evidence>
<evidence type="ECO:0000256" key="11">
    <source>
        <dbReference type="ARBA" id="ARBA00044053"/>
    </source>
</evidence>
<dbReference type="GO" id="GO:0008982">
    <property type="term" value="F:protein-N(PI)-phosphohistidine-sugar phosphotransferase activity"/>
    <property type="evidence" value="ECO:0007669"/>
    <property type="project" value="InterPro"/>
</dbReference>
<dbReference type="PANTHER" id="PTHR30175">
    <property type="entry name" value="PHOSPHOTRANSFERASE SYSTEM TRANSPORT PROTEIN"/>
    <property type="match status" value="1"/>
</dbReference>
<feature type="transmembrane region" description="Helical" evidence="17">
    <location>
        <begin position="435"/>
        <end position="456"/>
    </location>
</feature>
<dbReference type="GO" id="GO:0015771">
    <property type="term" value="P:trehalose transport"/>
    <property type="evidence" value="ECO:0007669"/>
    <property type="project" value="TreeGrafter"/>
</dbReference>
<dbReference type="InterPro" id="IPR018113">
    <property type="entry name" value="PTrfase_EIIB_Cys"/>
</dbReference>
<dbReference type="GO" id="GO:0016301">
    <property type="term" value="F:kinase activity"/>
    <property type="evidence" value="ECO:0007669"/>
    <property type="project" value="UniProtKB-KW"/>
</dbReference>
<feature type="domain" description="PTS EIIA type-1" evidence="18">
    <location>
        <begin position="507"/>
        <end position="611"/>
    </location>
</feature>
<sequence>MAKYTELAQDILDHVGGKENVNSLKHCVTRLRFDLKDESKADDDYLKQRDGVVTVVKAGGQYQVVIGNHVPDVYDEVIKVGGLTAGGSLDVDEGDVPKGNLFDRFVSLVSSIFQPFLGPLAAAGIIKGVVAIMAACGLTADNSSMYVILNAAGDGFFQFLPILIALTSARRFKVNEFTAMAIAAALVYPDIATSVSALADAGKDSVLGFIPFALPSGGYLSTVMPAILAIWVASYIQKFFTKITPDVIKVFVVPFFTILITVPLTFLVVGPVANAISDLLTGIFQAIMDFSPIIYGLVLGVLWQILVMFGMHWALVPLAILDVATNGWSIILAAALFPCFTQTGVLGAIMLKTKEQKVKTIAMPAFVSSIFGVTEPAIYGVTLPMKIPFYISCAVSGLMGAAMMAFNIGMYSSGAMGIFVFPTLINPNGGDLSKLWIAVAIAVLGAIAAFIIQMFAPVPYLYGGPKDETAKTEEKVAEPVAELKELKQEIIASPMIGEVVKLEDVPDEVFASGAMGKGIAINPTDGTVLAPANGEVTLVFPTGHAIGMRTENGAELLIHIGMDTVSLAGKGFKTFVEVGDKVEAGQKLLEFDLATIREANLPVISPIIVTNSAEFNDVLTTQEARVNTGDYLLTTLA</sequence>
<dbReference type="Pfam" id="PF00367">
    <property type="entry name" value="PTS_EIIB"/>
    <property type="match status" value="1"/>
</dbReference>
<evidence type="ECO:0000256" key="12">
    <source>
        <dbReference type="ARBA" id="ARBA00045139"/>
    </source>
</evidence>
<evidence type="ECO:0000256" key="8">
    <source>
        <dbReference type="ARBA" id="ARBA00022777"/>
    </source>
</evidence>
<protein>
    <recommendedName>
        <fullName evidence="14">PTS system sucrose-specific EIIBCA component</fullName>
        <ecNumber evidence="11">2.7.1.211</ecNumber>
    </recommendedName>
    <alternativeName>
        <fullName evidence="15">EIIBCA-Scr</fullName>
    </alternativeName>
</protein>
<evidence type="ECO:0000313" key="21">
    <source>
        <dbReference type="EMBL" id="MBE6163999.1"/>
    </source>
</evidence>
<feature type="domain" description="PTS EIIB type-1" evidence="19">
    <location>
        <begin position="5"/>
        <end position="87"/>
    </location>
</feature>
<dbReference type="AlphaFoldDB" id="A0A928A9S2"/>
<evidence type="ECO:0000256" key="16">
    <source>
        <dbReference type="PROSITE-ProRule" id="PRU00421"/>
    </source>
</evidence>
<dbReference type="PROSITE" id="PS01035">
    <property type="entry name" value="PTS_EIIB_TYPE_1_CYS"/>
    <property type="match status" value="1"/>
</dbReference>
<comment type="caution">
    <text evidence="21">The sequence shown here is derived from an EMBL/GenBank/DDBJ whole genome shotgun (WGS) entry which is preliminary data.</text>
</comment>
<dbReference type="PANTHER" id="PTHR30175:SF1">
    <property type="entry name" value="PTS SYSTEM ARBUTIN-, CELLOBIOSE-, AND SALICIN-SPECIFIC EIIBC COMPONENT-RELATED"/>
    <property type="match status" value="1"/>
</dbReference>
<dbReference type="InterPro" id="IPR013013">
    <property type="entry name" value="PTS_EIIC_1"/>
</dbReference>
<name>A0A928A9S2_9STRE</name>
<evidence type="ECO:0000256" key="1">
    <source>
        <dbReference type="ARBA" id="ARBA00004651"/>
    </source>
</evidence>
<dbReference type="InterPro" id="IPR001996">
    <property type="entry name" value="PTS_IIB_1"/>
</dbReference>
<dbReference type="Gene3D" id="2.70.70.10">
    <property type="entry name" value="Glucose Permease (Domain IIA)"/>
    <property type="match status" value="1"/>
</dbReference>
<evidence type="ECO:0000256" key="13">
    <source>
        <dbReference type="ARBA" id="ARBA00048931"/>
    </source>
</evidence>
<evidence type="ECO:0000259" key="19">
    <source>
        <dbReference type="PROSITE" id="PS51098"/>
    </source>
</evidence>
<evidence type="ECO:0000256" key="15">
    <source>
        <dbReference type="ARBA" id="ARBA00081008"/>
    </source>
</evidence>
<keyword evidence="10 17" id="KW-0472">Membrane</keyword>
<accession>A0A928A9S2</accession>
<dbReference type="SUPFAM" id="SSF51261">
    <property type="entry name" value="Duplicated hybrid motif"/>
    <property type="match status" value="1"/>
</dbReference>
<dbReference type="SUPFAM" id="SSF55604">
    <property type="entry name" value="Glucose permease domain IIB"/>
    <property type="match status" value="1"/>
</dbReference>
<keyword evidence="2" id="KW-0813">Transport</keyword>
<evidence type="ECO:0000259" key="18">
    <source>
        <dbReference type="PROSITE" id="PS51093"/>
    </source>
</evidence>
<keyword evidence="4" id="KW-0762">Sugar transport</keyword>
<dbReference type="Pfam" id="PF00358">
    <property type="entry name" value="PTS_EIIA_1"/>
    <property type="match status" value="1"/>
</dbReference>
<dbReference type="EMBL" id="SVAF01000003">
    <property type="protein sequence ID" value="MBE6163999.1"/>
    <property type="molecule type" value="Genomic_DNA"/>
</dbReference>
<evidence type="ECO:0000256" key="2">
    <source>
        <dbReference type="ARBA" id="ARBA00022448"/>
    </source>
</evidence>
<dbReference type="GO" id="GO:0090589">
    <property type="term" value="F:protein-phosphocysteine-trehalose phosphotransferase system transporter activity"/>
    <property type="evidence" value="ECO:0007669"/>
    <property type="project" value="TreeGrafter"/>
</dbReference>
<dbReference type="CDD" id="cd00212">
    <property type="entry name" value="PTS_IIB_glc"/>
    <property type="match status" value="1"/>
</dbReference>
<dbReference type="InterPro" id="IPR050558">
    <property type="entry name" value="PTS_Sugar-Specific_Components"/>
</dbReference>
<proteinExistence type="predicted"/>
<organism evidence="21 22">
    <name type="scientific">Streptococcus gallolyticus</name>
    <dbReference type="NCBI Taxonomy" id="315405"/>
    <lineage>
        <taxon>Bacteria</taxon>
        <taxon>Bacillati</taxon>
        <taxon>Bacillota</taxon>
        <taxon>Bacilli</taxon>
        <taxon>Lactobacillales</taxon>
        <taxon>Streptococcaceae</taxon>
        <taxon>Streptococcus</taxon>
    </lineage>
</organism>
<comment type="catalytic activity">
    <reaction evidence="13">
        <text>N(pros)-phospho-L-histidyl-[protein](out) + sucrose = sucrose 6(G)-phosphate(in) + L-histidyl-[protein]</text>
        <dbReference type="Rhea" id="RHEA:49236"/>
        <dbReference type="Rhea" id="RHEA-COMP:9745"/>
        <dbReference type="Rhea" id="RHEA-COMP:9746"/>
        <dbReference type="ChEBI" id="CHEBI:17992"/>
        <dbReference type="ChEBI" id="CHEBI:29979"/>
        <dbReference type="ChEBI" id="CHEBI:64837"/>
        <dbReference type="ChEBI" id="CHEBI:91002"/>
        <dbReference type="EC" id="2.7.1.211"/>
    </reaction>
</comment>
<comment type="subcellular location">
    <subcellularLocation>
        <location evidence="1">Cell membrane</location>
        <topology evidence="1">Multi-pass membrane protein</topology>
    </subcellularLocation>
</comment>